<keyword evidence="1" id="KW-0472">Membrane</keyword>
<gene>
    <name evidence="2" type="ORF">QJ522_06815</name>
</gene>
<feature type="transmembrane region" description="Helical" evidence="1">
    <location>
        <begin position="261"/>
        <end position="281"/>
    </location>
</feature>
<sequence length="488" mass="53959">MSRTTASDNLVWNNPLIRRYSRSLFRRSHLWVYLTIYISVVLLLLFLNVTARKLDEDSAIGRTFFQGLYHQFLMAEIAILCVWSALNSRSVLRDEIANKTYDFFRVLPLSALQKAVGILVGKNLLCLLLAVVTLVLMTLYGLLGGLPVSFQAQVLLLVSSVAFCVNAVVLLSSSASPKRRGKMGVGLWLVLLVFFGPIVFGPGLALLHAGEWLQEATTQHIAFYSLEVPVLMLIIFLALYFGLWSLLGILRKFTFEGAPLFTRPAAVLFLLGYELIVLGLFLPHLPGGKMSLYSSWLVVSLLAVVFVPVGSINDRATYLEALGRRPAHPGSAGQGMRSLLLQQCNLSLGIVLFAIWLVFFVIASRSEGIAPAQLIKDAVVLASFYGFLLLLLELCVVYEPIHGTIRVLMAFVLILHLFLPLILAATLAVPLLHLYSPLGFLADFVSFETPRSVDLWMAILGVNVALGVVPALAIRRQYMQILALRRTM</sequence>
<organism evidence="2 3">
    <name type="scientific">Anaerobaca lacustris</name>
    <dbReference type="NCBI Taxonomy" id="3044600"/>
    <lineage>
        <taxon>Bacteria</taxon>
        <taxon>Pseudomonadati</taxon>
        <taxon>Planctomycetota</taxon>
        <taxon>Phycisphaerae</taxon>
        <taxon>Sedimentisphaerales</taxon>
        <taxon>Anaerobacaceae</taxon>
        <taxon>Anaerobaca</taxon>
    </lineage>
</organism>
<proteinExistence type="predicted"/>
<dbReference type="RefSeq" id="WP_349244160.1">
    <property type="nucleotide sequence ID" value="NZ_JASCXX010000006.1"/>
</dbReference>
<keyword evidence="3" id="KW-1185">Reference proteome</keyword>
<evidence type="ECO:0008006" key="4">
    <source>
        <dbReference type="Google" id="ProtNLM"/>
    </source>
</evidence>
<evidence type="ECO:0000256" key="1">
    <source>
        <dbReference type="SAM" id="Phobius"/>
    </source>
</evidence>
<feature type="transmembrane region" description="Helical" evidence="1">
    <location>
        <begin position="30"/>
        <end position="48"/>
    </location>
</feature>
<dbReference type="EMBL" id="JASCXX010000006">
    <property type="protein sequence ID" value="MDI6448751.1"/>
    <property type="molecule type" value="Genomic_DNA"/>
</dbReference>
<protein>
    <recommendedName>
        <fullName evidence="4">ABC transporter permease</fullName>
    </recommendedName>
</protein>
<evidence type="ECO:0000313" key="2">
    <source>
        <dbReference type="EMBL" id="MDI6448751.1"/>
    </source>
</evidence>
<feature type="transmembrane region" description="Helical" evidence="1">
    <location>
        <begin position="185"/>
        <end position="208"/>
    </location>
</feature>
<keyword evidence="1" id="KW-0812">Transmembrane</keyword>
<comment type="caution">
    <text evidence="2">The sequence shown here is derived from an EMBL/GenBank/DDBJ whole genome shotgun (WGS) entry which is preliminary data.</text>
</comment>
<accession>A0AAW6TXY6</accession>
<feature type="transmembrane region" description="Helical" evidence="1">
    <location>
        <begin position="228"/>
        <end position="249"/>
    </location>
</feature>
<feature type="transmembrane region" description="Helical" evidence="1">
    <location>
        <begin position="154"/>
        <end position="173"/>
    </location>
</feature>
<reference evidence="2" key="1">
    <citation type="submission" date="2023-05" db="EMBL/GenBank/DDBJ databases">
        <title>Anaerotaeda fermentans gen. nov., sp. nov., a novel anaerobic planctomycete of the new family within the order Sedimentisphaerales isolated from Taman Peninsula, Russia.</title>
        <authorList>
            <person name="Khomyakova M.A."/>
            <person name="Merkel A.Y."/>
            <person name="Slobodkin A.I."/>
        </authorList>
    </citation>
    <scope>NUCLEOTIDE SEQUENCE</scope>
    <source>
        <strain evidence="2">M17dextr</strain>
    </source>
</reference>
<evidence type="ECO:0000313" key="3">
    <source>
        <dbReference type="Proteomes" id="UP001431776"/>
    </source>
</evidence>
<feature type="transmembrane region" description="Helical" evidence="1">
    <location>
        <begin position="378"/>
        <end position="398"/>
    </location>
</feature>
<dbReference type="Proteomes" id="UP001431776">
    <property type="component" value="Unassembled WGS sequence"/>
</dbReference>
<feature type="transmembrane region" description="Helical" evidence="1">
    <location>
        <begin position="346"/>
        <end position="366"/>
    </location>
</feature>
<feature type="transmembrane region" description="Helical" evidence="1">
    <location>
        <begin position="293"/>
        <end position="312"/>
    </location>
</feature>
<name>A0AAW6TXY6_9BACT</name>
<keyword evidence="1" id="KW-1133">Transmembrane helix</keyword>
<feature type="transmembrane region" description="Helical" evidence="1">
    <location>
        <begin position="410"/>
        <end position="435"/>
    </location>
</feature>
<dbReference type="AlphaFoldDB" id="A0AAW6TXY6"/>
<feature type="transmembrane region" description="Helical" evidence="1">
    <location>
        <begin position="455"/>
        <end position="474"/>
    </location>
</feature>
<feature type="transmembrane region" description="Helical" evidence="1">
    <location>
        <begin position="68"/>
        <end position="86"/>
    </location>
</feature>
<feature type="transmembrane region" description="Helical" evidence="1">
    <location>
        <begin position="124"/>
        <end position="142"/>
    </location>
</feature>